<reference evidence="2" key="1">
    <citation type="journal article" date="2020" name="Nature">
        <title>Giant virus diversity and host interactions through global metagenomics.</title>
        <authorList>
            <person name="Schulz F."/>
            <person name="Roux S."/>
            <person name="Paez-Espino D."/>
            <person name="Jungbluth S."/>
            <person name="Walsh D.A."/>
            <person name="Denef V.J."/>
            <person name="McMahon K.D."/>
            <person name="Konstantinidis K.T."/>
            <person name="Eloe-Fadrosh E.A."/>
            <person name="Kyrpides N.C."/>
            <person name="Woyke T."/>
        </authorList>
    </citation>
    <scope>NUCLEOTIDE SEQUENCE</scope>
    <source>
        <strain evidence="2">GVMAG-M-3300023184-72</strain>
    </source>
</reference>
<evidence type="ECO:0000256" key="1">
    <source>
        <dbReference type="SAM" id="Phobius"/>
    </source>
</evidence>
<evidence type="ECO:0000313" key="2">
    <source>
        <dbReference type="EMBL" id="QHT91098.1"/>
    </source>
</evidence>
<keyword evidence="1" id="KW-0812">Transmembrane</keyword>
<proteinExistence type="predicted"/>
<name>A0A6C0IDD6_9ZZZZ</name>
<dbReference type="AlphaFoldDB" id="A0A6C0IDD6"/>
<keyword evidence="1" id="KW-1133">Transmembrane helix</keyword>
<feature type="transmembrane region" description="Helical" evidence="1">
    <location>
        <begin position="55"/>
        <end position="79"/>
    </location>
</feature>
<sequence>MIKLCPPAIIYLIFSATQILIDTIKGLYNTAVMKIIVMFMVTLLLNILCDQGLGFVSWVIVFIPFILMTVIVSMLLYLFGLDASTGSLNYKCDNTNTNCGNGISVDALGNIIIYDPEYNGTTNPVYYQSPNIIIPNPHKNDIPLSQPIIATKPLVPWGSSSPAYQS</sequence>
<protein>
    <submittedName>
        <fullName evidence="2">Uncharacterized protein</fullName>
    </submittedName>
</protein>
<accession>A0A6C0IDD6</accession>
<keyword evidence="1" id="KW-0472">Membrane</keyword>
<organism evidence="2">
    <name type="scientific">viral metagenome</name>
    <dbReference type="NCBI Taxonomy" id="1070528"/>
    <lineage>
        <taxon>unclassified sequences</taxon>
        <taxon>metagenomes</taxon>
        <taxon>organismal metagenomes</taxon>
    </lineage>
</organism>
<feature type="transmembrane region" description="Helical" evidence="1">
    <location>
        <begin position="31"/>
        <end position="49"/>
    </location>
</feature>
<dbReference type="EMBL" id="MN740162">
    <property type="protein sequence ID" value="QHT91098.1"/>
    <property type="molecule type" value="Genomic_DNA"/>
</dbReference>